<dbReference type="Proteomes" id="UP000187455">
    <property type="component" value="Unassembled WGS sequence"/>
</dbReference>
<accession>A0A1R0H0C2</accession>
<evidence type="ECO:0000313" key="3">
    <source>
        <dbReference type="Proteomes" id="UP000187455"/>
    </source>
</evidence>
<keyword evidence="3" id="KW-1185">Reference proteome</keyword>
<gene>
    <name evidence="2" type="ORF">AYI68_g3310</name>
</gene>
<feature type="non-terminal residue" evidence="2">
    <location>
        <position position="1"/>
    </location>
</feature>
<dbReference type="AlphaFoldDB" id="A0A1R0H0C2"/>
<protein>
    <submittedName>
        <fullName evidence="2">Uncharacterized protein</fullName>
    </submittedName>
</protein>
<reference evidence="2 3" key="1">
    <citation type="journal article" date="2016" name="Mol. Biol. Evol.">
        <title>Genome-Wide Survey of Gut Fungi (Harpellales) Reveals the First Horizontally Transferred Ubiquitin Gene from a Mosquito Host.</title>
        <authorList>
            <person name="Wang Y."/>
            <person name="White M.M."/>
            <person name="Kvist S."/>
            <person name="Moncalvo J.M."/>
        </authorList>
    </citation>
    <scope>NUCLEOTIDE SEQUENCE [LARGE SCALE GENOMIC DNA]</scope>
    <source>
        <strain evidence="2 3">ALG-7-W6</strain>
    </source>
</reference>
<feature type="region of interest" description="Disordered" evidence="1">
    <location>
        <begin position="30"/>
        <end position="62"/>
    </location>
</feature>
<evidence type="ECO:0000256" key="1">
    <source>
        <dbReference type="SAM" id="MobiDB-lite"/>
    </source>
</evidence>
<sequence length="62" mass="6619">TSYQCNLLSPLLRNRLRFFRTALSPATVSVSQQAIPSPSDPQPPSISTLSCGPPYTSDAVSP</sequence>
<evidence type="ECO:0000313" key="2">
    <source>
        <dbReference type="EMBL" id="OLY82570.1"/>
    </source>
</evidence>
<proteinExistence type="predicted"/>
<organism evidence="2 3">
    <name type="scientific">Smittium mucronatum</name>
    <dbReference type="NCBI Taxonomy" id="133383"/>
    <lineage>
        <taxon>Eukaryota</taxon>
        <taxon>Fungi</taxon>
        <taxon>Fungi incertae sedis</taxon>
        <taxon>Zoopagomycota</taxon>
        <taxon>Kickxellomycotina</taxon>
        <taxon>Harpellomycetes</taxon>
        <taxon>Harpellales</taxon>
        <taxon>Legeriomycetaceae</taxon>
        <taxon>Smittium</taxon>
    </lineage>
</organism>
<name>A0A1R0H0C2_9FUNG</name>
<dbReference type="EMBL" id="LSSL01001414">
    <property type="protein sequence ID" value="OLY82570.1"/>
    <property type="molecule type" value="Genomic_DNA"/>
</dbReference>
<comment type="caution">
    <text evidence="2">The sequence shown here is derived from an EMBL/GenBank/DDBJ whole genome shotgun (WGS) entry which is preliminary data.</text>
</comment>